<dbReference type="RefSeq" id="WP_119150663.1">
    <property type="nucleotide sequence ID" value="NZ_JBHSOV010000059.1"/>
</dbReference>
<name>A0A398CHE5_9BACL</name>
<dbReference type="OrthoDB" id="9770793at2"/>
<comment type="caution">
    <text evidence="1">The sequence shown here is derived from an EMBL/GenBank/DDBJ whole genome shotgun (WGS) entry which is preliminary data.</text>
</comment>
<accession>A0A398CHE5</accession>
<dbReference type="InterPro" id="IPR010349">
    <property type="entry name" value="Asparaginase_II"/>
</dbReference>
<dbReference type="EMBL" id="QXJM01000039">
    <property type="protein sequence ID" value="RIE02626.1"/>
    <property type="molecule type" value="Genomic_DNA"/>
</dbReference>
<gene>
    <name evidence="1" type="ORF">D3H35_18260</name>
</gene>
<sequence length="338" mass="36166">MTERLATAGDVPLVLTIRGGLPENVHRGRICVVSADNRKIVEAYGDADAAAFIRSAGKPLQAIGPLLGGVAEAYDWEDRHLAMLAASHRGFPAQVEALDEMRKKAGIPEEAFAFRAGAPINAKSRDEWARDGESPRKLYHTCAGKHLGMLAWSKLSGWPLEGYTRIDHPAQKQVVRHIRSWTNTDENDSAFGRDGCGLPAAAVPLRSIALAYARLACLDTAPAAASTEAAGRVAQAMNRHPELVEGQGRLASLLLADPNIVAKSGAQGLFAIGLRRERLGIAIHVSDGSEMPWALIAIALLKRLGGVSAQTMASLEARYPSEYVNDTGDVAGHKETLF</sequence>
<evidence type="ECO:0000313" key="1">
    <source>
        <dbReference type="EMBL" id="RIE02626.1"/>
    </source>
</evidence>
<dbReference type="AlphaFoldDB" id="A0A398CHE5"/>
<organism evidence="1 2">
    <name type="scientific">Cohnella faecalis</name>
    <dbReference type="NCBI Taxonomy" id="2315694"/>
    <lineage>
        <taxon>Bacteria</taxon>
        <taxon>Bacillati</taxon>
        <taxon>Bacillota</taxon>
        <taxon>Bacilli</taxon>
        <taxon>Bacillales</taxon>
        <taxon>Paenibacillaceae</taxon>
        <taxon>Cohnella</taxon>
    </lineage>
</organism>
<dbReference type="PANTHER" id="PTHR42110">
    <property type="entry name" value="L-ASPARAGINASE, PUTATIVE (AFU_ORTHOLOGUE AFUA_3G11890)-RELATED"/>
    <property type="match status" value="1"/>
</dbReference>
<dbReference type="Pfam" id="PF06089">
    <property type="entry name" value="Asparaginase_II"/>
    <property type="match status" value="1"/>
</dbReference>
<dbReference type="Proteomes" id="UP000266340">
    <property type="component" value="Unassembled WGS sequence"/>
</dbReference>
<keyword evidence="2" id="KW-1185">Reference proteome</keyword>
<evidence type="ECO:0000313" key="2">
    <source>
        <dbReference type="Proteomes" id="UP000266340"/>
    </source>
</evidence>
<dbReference type="PANTHER" id="PTHR42110:SF1">
    <property type="entry name" value="L-ASPARAGINASE, PUTATIVE (AFU_ORTHOLOGUE AFUA_3G11890)-RELATED"/>
    <property type="match status" value="1"/>
</dbReference>
<protein>
    <submittedName>
        <fullName evidence="1">Asparaginase</fullName>
    </submittedName>
</protein>
<reference evidence="1 2" key="1">
    <citation type="submission" date="2018-09" db="EMBL/GenBank/DDBJ databases">
        <title>Cohnella cavernae sp. nov., isolated from a karst cave.</title>
        <authorList>
            <person name="Zhu H."/>
        </authorList>
    </citation>
    <scope>NUCLEOTIDE SEQUENCE [LARGE SCALE GENOMIC DNA]</scope>
    <source>
        <strain evidence="1 2">K2E09-144</strain>
    </source>
</reference>
<proteinExistence type="predicted"/>